<evidence type="ECO:0000313" key="2">
    <source>
        <dbReference type="EMBL" id="AHF15056.1"/>
    </source>
</evidence>
<evidence type="ECO:0000256" key="1">
    <source>
        <dbReference type="SAM" id="SignalP"/>
    </source>
</evidence>
<organism evidence="2 3">
    <name type="scientific">Niabella soli DSM 19437</name>
    <dbReference type="NCBI Taxonomy" id="929713"/>
    <lineage>
        <taxon>Bacteria</taxon>
        <taxon>Pseudomonadati</taxon>
        <taxon>Bacteroidota</taxon>
        <taxon>Chitinophagia</taxon>
        <taxon>Chitinophagales</taxon>
        <taxon>Chitinophagaceae</taxon>
        <taxon>Niabella</taxon>
    </lineage>
</organism>
<evidence type="ECO:0000313" key="3">
    <source>
        <dbReference type="Proteomes" id="UP000003586"/>
    </source>
</evidence>
<name>W0F127_9BACT</name>
<dbReference type="HOGENOM" id="CLU_129882_0_0_10"/>
<dbReference type="AlphaFoldDB" id="W0F127"/>
<dbReference type="KEGG" id="nso:NIASO_07625"/>
<dbReference type="OrthoDB" id="1493972at2"/>
<dbReference type="RefSeq" id="WP_008584880.1">
    <property type="nucleotide sequence ID" value="NZ_CP007035.1"/>
</dbReference>
<keyword evidence="3" id="KW-1185">Reference proteome</keyword>
<protein>
    <recommendedName>
        <fullName evidence="4">Lipocalin-like domain-containing protein</fullName>
    </recommendedName>
</protein>
<sequence>MIKMITAAAFLLFIASCKNTASVPSIGRDPIQGVWKLVTGTLIEKKDTVVTDYLKGKSFVKIIYDGHFSFLGHDLNHGKDSAAFYSSGGGTYSLTDSSYTEHLIYCNARNWEGNDFRFSYSVNKDTLVLTGIERIDSIGVNRINIEKYTRLRK</sequence>
<evidence type="ECO:0008006" key="4">
    <source>
        <dbReference type="Google" id="ProtNLM"/>
    </source>
</evidence>
<feature type="signal peptide" evidence="1">
    <location>
        <begin position="1"/>
        <end position="21"/>
    </location>
</feature>
<accession>W0F127</accession>
<dbReference type="PROSITE" id="PS51257">
    <property type="entry name" value="PROKAR_LIPOPROTEIN"/>
    <property type="match status" value="1"/>
</dbReference>
<dbReference type="EMBL" id="CP007035">
    <property type="protein sequence ID" value="AHF15056.1"/>
    <property type="molecule type" value="Genomic_DNA"/>
</dbReference>
<feature type="chain" id="PRO_5004788501" description="Lipocalin-like domain-containing protein" evidence="1">
    <location>
        <begin position="22"/>
        <end position="153"/>
    </location>
</feature>
<dbReference type="eggNOG" id="ENOG5032JAR">
    <property type="taxonomic scope" value="Bacteria"/>
</dbReference>
<gene>
    <name evidence="2" type="ORF">NIASO_07625</name>
</gene>
<dbReference type="Proteomes" id="UP000003586">
    <property type="component" value="Chromosome"/>
</dbReference>
<keyword evidence="1" id="KW-0732">Signal</keyword>
<dbReference type="STRING" id="929713.NIASO_07625"/>
<reference evidence="2 3" key="1">
    <citation type="submission" date="2013-12" db="EMBL/GenBank/DDBJ databases">
        <authorList>
            <consortium name="DOE Joint Genome Institute"/>
            <person name="Eisen J."/>
            <person name="Huntemann M."/>
            <person name="Han J."/>
            <person name="Chen A."/>
            <person name="Kyrpides N."/>
            <person name="Mavromatis K."/>
            <person name="Markowitz V."/>
            <person name="Palaniappan K."/>
            <person name="Ivanova N."/>
            <person name="Schaumberg A."/>
            <person name="Pati A."/>
            <person name="Liolios K."/>
            <person name="Nordberg H.P."/>
            <person name="Cantor M.N."/>
            <person name="Hua S.X."/>
            <person name="Woyke T."/>
        </authorList>
    </citation>
    <scope>NUCLEOTIDE SEQUENCE [LARGE SCALE GENOMIC DNA]</scope>
    <source>
        <strain evidence="3">DSM 19437</strain>
    </source>
</reference>
<dbReference type="Gene3D" id="2.40.128.490">
    <property type="entry name" value="Uncharacterised protein PF14869, DUF4488"/>
    <property type="match status" value="1"/>
</dbReference>
<proteinExistence type="predicted"/>